<evidence type="ECO:0000313" key="1">
    <source>
        <dbReference type="EMBL" id="KKN78265.1"/>
    </source>
</evidence>
<proteinExistence type="predicted"/>
<accession>A0A0F9TAQ2</accession>
<dbReference type="EMBL" id="LAZR01000265">
    <property type="protein sequence ID" value="KKN78265.1"/>
    <property type="molecule type" value="Genomic_DNA"/>
</dbReference>
<dbReference type="Pfam" id="PF24175">
    <property type="entry name" value="SU10_adaptor"/>
    <property type="match status" value="1"/>
</dbReference>
<sequence>MTVLEMTLLLGDLMNDSTVAGTGEGNEWTAATKVRFLNRSQERFCALVVNDALSELQTIKSVSAMTSSGFAFSGLSAGNNYFRYVNAKNTTDNVFFTKIESGQVGQIDNSLATGEDDDPLCYIFKDTFFPIFTSGNRDVDIWYIRRPKTLVVSGASGGEAATCEINDMFHWHIVALAEAWMKSATKEFENASALIKTAFDEIALINQNYKVLESSDE</sequence>
<reference evidence="1" key="1">
    <citation type="journal article" date="2015" name="Nature">
        <title>Complex archaea that bridge the gap between prokaryotes and eukaryotes.</title>
        <authorList>
            <person name="Spang A."/>
            <person name="Saw J.H."/>
            <person name="Jorgensen S.L."/>
            <person name="Zaremba-Niedzwiedzka K."/>
            <person name="Martijn J."/>
            <person name="Lind A.E."/>
            <person name="van Eijk R."/>
            <person name="Schleper C."/>
            <person name="Guy L."/>
            <person name="Ettema T.J."/>
        </authorList>
    </citation>
    <scope>NUCLEOTIDE SEQUENCE</scope>
</reference>
<gene>
    <name evidence="1" type="ORF">LCGC14_0351240</name>
</gene>
<comment type="caution">
    <text evidence="1">The sequence shown here is derived from an EMBL/GenBank/DDBJ whole genome shotgun (WGS) entry which is preliminary data.</text>
</comment>
<name>A0A0F9TAQ2_9ZZZZ</name>
<protein>
    <submittedName>
        <fullName evidence="1">Uncharacterized protein</fullName>
    </submittedName>
</protein>
<dbReference type="InterPro" id="IPR056209">
    <property type="entry name" value="SU10_adaptor"/>
</dbReference>
<organism evidence="1">
    <name type="scientific">marine sediment metagenome</name>
    <dbReference type="NCBI Taxonomy" id="412755"/>
    <lineage>
        <taxon>unclassified sequences</taxon>
        <taxon>metagenomes</taxon>
        <taxon>ecological metagenomes</taxon>
    </lineage>
</organism>
<dbReference type="AlphaFoldDB" id="A0A0F9TAQ2"/>